<organism evidence="1 2">
    <name type="scientific">Coemansia javaensis</name>
    <dbReference type="NCBI Taxonomy" id="2761396"/>
    <lineage>
        <taxon>Eukaryota</taxon>
        <taxon>Fungi</taxon>
        <taxon>Fungi incertae sedis</taxon>
        <taxon>Zoopagomycota</taxon>
        <taxon>Kickxellomycotina</taxon>
        <taxon>Kickxellomycetes</taxon>
        <taxon>Kickxellales</taxon>
        <taxon>Kickxellaceae</taxon>
        <taxon>Coemansia</taxon>
    </lineage>
</organism>
<dbReference type="PANTHER" id="PTHR16469:SF27">
    <property type="entry name" value="UBIQUITIN-ASSOCIATED AND SH3 DOMAIN-CONTAINING BA-RELATED"/>
    <property type="match status" value="1"/>
</dbReference>
<accession>A0A9W8HJA7</accession>
<comment type="caution">
    <text evidence="1">The sequence shown here is derived from an EMBL/GenBank/DDBJ whole genome shotgun (WGS) entry which is preliminary data.</text>
</comment>
<protein>
    <recommendedName>
        <fullName evidence="3">Phosphoglycerate mutase-like protein</fullName>
    </recommendedName>
</protein>
<dbReference type="Gene3D" id="3.40.50.1240">
    <property type="entry name" value="Phosphoglycerate mutase-like"/>
    <property type="match status" value="1"/>
</dbReference>
<dbReference type="Proteomes" id="UP001140217">
    <property type="component" value="Unassembled WGS sequence"/>
</dbReference>
<sequence>MSQTEAAVELRAGNLTCYFVRHGERVDHVDESWAQTAPAPYDPPLTQEGRRQAQRTGALICRLEQEGEGAGAAQQTSYRILTSPFLRCAQTAEELYRGFRREECAQGSSSSKGSPWMVAVEPGLSEVLSENYFAQRPPDGIIAARRGEIAGGAVCDGMAHDDAYVAARDALPGYPEHFQDMMARFVATLDYVAGTLLAADGPRQVVVLVTHGAGINALLWATARQLRGSDVPYCCLSRARVVSRLPQQPSDAPRMPGHMWAVDYQAYSEHLFPRL</sequence>
<dbReference type="InterPro" id="IPR029033">
    <property type="entry name" value="His_PPase_superfam"/>
</dbReference>
<dbReference type="InterPro" id="IPR013078">
    <property type="entry name" value="His_Pase_superF_clade-1"/>
</dbReference>
<proteinExistence type="predicted"/>
<dbReference type="OrthoDB" id="433124at2759"/>
<dbReference type="PANTHER" id="PTHR16469">
    <property type="entry name" value="UBIQUITIN-ASSOCIATED AND SH3 DOMAIN-CONTAINING BA-RELATED"/>
    <property type="match status" value="1"/>
</dbReference>
<reference evidence="1" key="1">
    <citation type="submission" date="2022-07" db="EMBL/GenBank/DDBJ databases">
        <title>Phylogenomic reconstructions and comparative analyses of Kickxellomycotina fungi.</title>
        <authorList>
            <person name="Reynolds N.K."/>
            <person name="Stajich J.E."/>
            <person name="Barry K."/>
            <person name="Grigoriev I.V."/>
            <person name="Crous P."/>
            <person name="Smith M.E."/>
        </authorList>
    </citation>
    <scope>NUCLEOTIDE SEQUENCE</scope>
    <source>
        <strain evidence="1">NBRC 105414</strain>
    </source>
</reference>
<dbReference type="InterPro" id="IPR051710">
    <property type="entry name" value="Phosphatase_SH3-domain"/>
</dbReference>
<gene>
    <name evidence="1" type="ORF">H4R18_001081</name>
</gene>
<evidence type="ECO:0000313" key="2">
    <source>
        <dbReference type="Proteomes" id="UP001140217"/>
    </source>
</evidence>
<name>A0A9W8HJA7_9FUNG</name>
<dbReference type="SMART" id="SM00855">
    <property type="entry name" value="PGAM"/>
    <property type="match status" value="1"/>
</dbReference>
<dbReference type="CDD" id="cd07067">
    <property type="entry name" value="HP_PGM_like"/>
    <property type="match status" value="1"/>
</dbReference>
<dbReference type="SUPFAM" id="SSF53254">
    <property type="entry name" value="Phosphoglycerate mutase-like"/>
    <property type="match status" value="1"/>
</dbReference>
<evidence type="ECO:0008006" key="3">
    <source>
        <dbReference type="Google" id="ProtNLM"/>
    </source>
</evidence>
<dbReference type="AlphaFoldDB" id="A0A9W8HJA7"/>
<keyword evidence="2" id="KW-1185">Reference proteome</keyword>
<dbReference type="Pfam" id="PF00300">
    <property type="entry name" value="His_Phos_1"/>
    <property type="match status" value="1"/>
</dbReference>
<evidence type="ECO:0000313" key="1">
    <source>
        <dbReference type="EMBL" id="KAJ2784541.1"/>
    </source>
</evidence>
<dbReference type="EMBL" id="JANBUL010000025">
    <property type="protein sequence ID" value="KAJ2784541.1"/>
    <property type="molecule type" value="Genomic_DNA"/>
</dbReference>